<protein>
    <submittedName>
        <fullName evidence="1">Uncharacterized protein</fullName>
    </submittedName>
</protein>
<sequence length="98" mass="11114">MKQNFLLINGVFCDRYGKPLKGAALYNAEAAYLNGGLKQTLDQNERLKDENKGLNEALYYSLSLNREQGKKIQYLENILGSVLPALNLNFPSLDFNER</sequence>
<accession>A0AAD1G3R3</accession>
<evidence type="ECO:0000313" key="1">
    <source>
        <dbReference type="EMBL" id="BBI22665.1"/>
    </source>
</evidence>
<organism evidence="1 2">
    <name type="scientific">Helicobacter pylori</name>
    <name type="common">Campylobacter pylori</name>
    <dbReference type="NCBI Taxonomy" id="210"/>
    <lineage>
        <taxon>Bacteria</taxon>
        <taxon>Pseudomonadati</taxon>
        <taxon>Campylobacterota</taxon>
        <taxon>Epsilonproteobacteria</taxon>
        <taxon>Campylobacterales</taxon>
        <taxon>Helicobacteraceae</taxon>
        <taxon>Helicobacter</taxon>
    </lineage>
</organism>
<dbReference type="Proteomes" id="UP000289281">
    <property type="component" value="Chromosome"/>
</dbReference>
<dbReference type="EMBL" id="AP017632">
    <property type="protein sequence ID" value="BBI22665.1"/>
    <property type="molecule type" value="Genomic_DNA"/>
</dbReference>
<dbReference type="RefSeq" id="WP_108169886.1">
    <property type="nucleotide sequence ID" value="NZ_AP017632.1"/>
</dbReference>
<dbReference type="AlphaFoldDB" id="A0AAD1G3R3"/>
<reference evidence="1 2" key="1">
    <citation type="submission" date="2016-08" db="EMBL/GenBank/DDBJ databases">
        <title>Whole genome shotgun sequence of Helicobacter pylori strain ATCC43504.</title>
        <authorList>
            <person name="Mimuro H."/>
            <person name="Ogura Y."/>
            <person name="Katsura K."/>
            <person name="Hayashi T."/>
        </authorList>
    </citation>
    <scope>NUCLEOTIDE SEQUENCE [LARGE SCALE GENOMIC DNA]</scope>
    <source>
        <strain evidence="2">ATCC 43504</strain>
    </source>
</reference>
<evidence type="ECO:0000313" key="2">
    <source>
        <dbReference type="Proteomes" id="UP000289281"/>
    </source>
</evidence>
<gene>
    <name evidence="1" type="ORF">HPATCC43504_00730</name>
</gene>
<proteinExistence type="predicted"/>
<name>A0AAD1G3R3_HELPX</name>